<dbReference type="SUPFAM" id="SSF82153">
    <property type="entry name" value="FAS1 domain"/>
    <property type="match status" value="1"/>
</dbReference>
<comment type="caution">
    <text evidence="2">The sequence shown here is derived from an EMBL/GenBank/DDBJ whole genome shotgun (WGS) entry which is preliminary data.</text>
</comment>
<protein>
    <submittedName>
        <fullName evidence="2">Putative surface protein with fasciclin (FAS1) repeats</fullName>
    </submittedName>
</protein>
<dbReference type="Proteomes" id="UP000524404">
    <property type="component" value="Unassembled WGS sequence"/>
</dbReference>
<accession>A0A841ETE8</accession>
<dbReference type="EMBL" id="JACHKT010000022">
    <property type="protein sequence ID" value="MBB6004323.1"/>
    <property type="molecule type" value="Genomic_DNA"/>
</dbReference>
<feature type="domain" description="FAS1" evidence="1">
    <location>
        <begin position="36"/>
        <end position="158"/>
    </location>
</feature>
<dbReference type="Gene3D" id="2.30.180.10">
    <property type="entry name" value="FAS1 domain"/>
    <property type="match status" value="1"/>
</dbReference>
<dbReference type="Pfam" id="PF02469">
    <property type="entry name" value="Fasciclin"/>
    <property type="match status" value="1"/>
</dbReference>
<dbReference type="PROSITE" id="PS50213">
    <property type="entry name" value="FAS1"/>
    <property type="match status" value="1"/>
</dbReference>
<evidence type="ECO:0000313" key="3">
    <source>
        <dbReference type="Proteomes" id="UP000524404"/>
    </source>
</evidence>
<gene>
    <name evidence="2" type="ORF">HNP25_002986</name>
</gene>
<dbReference type="RefSeq" id="WP_184135256.1">
    <property type="nucleotide sequence ID" value="NZ_JACHKT010000022.1"/>
</dbReference>
<reference evidence="2 3" key="1">
    <citation type="submission" date="2020-08" db="EMBL/GenBank/DDBJ databases">
        <title>Functional genomics of gut bacteria from endangered species of beetles.</title>
        <authorList>
            <person name="Carlos-Shanley C."/>
        </authorList>
    </citation>
    <scope>NUCLEOTIDE SEQUENCE [LARGE SCALE GENOMIC DNA]</scope>
    <source>
        <strain evidence="2 3">S00070</strain>
    </source>
</reference>
<dbReference type="InterPro" id="IPR036378">
    <property type="entry name" value="FAS1_dom_sf"/>
</dbReference>
<organism evidence="2 3">
    <name type="scientific">Arcicella rosea</name>
    <dbReference type="NCBI Taxonomy" id="502909"/>
    <lineage>
        <taxon>Bacteria</taxon>
        <taxon>Pseudomonadati</taxon>
        <taxon>Bacteroidota</taxon>
        <taxon>Cytophagia</taxon>
        <taxon>Cytophagales</taxon>
        <taxon>Flectobacillaceae</taxon>
        <taxon>Arcicella</taxon>
    </lineage>
</organism>
<dbReference type="PROSITE" id="PS51257">
    <property type="entry name" value="PROKAR_LIPOPROTEIN"/>
    <property type="match status" value="1"/>
</dbReference>
<sequence length="486" mass="53114">MKIRYLYFLLIATCGIILASCKTWDDRLVSENDDLGKSLYAEISTQTNLSKFKELLEKSGYDKVISSSKNYTVWAPTNDALANLSITIINDTAALKAFVGNHIALQSHVMPSTQTSELVGLLNGKYASFGKDVFATAAITSANKYVGNGVLHVIGSAVQVLPSLWAYVNATQATSLQSSAIVNLTTQVFNPNTAIVDSISATTGQPVYRPGTGFQSVNSFTEKVYDLGDESKRYTYFLLPNDVFTQEVNKLSPYYKTSTADSTYRKAAYETIKDLVIEGEYSLEQLPTAIKSKFDVNYTIDKSAITQSFKVSNGTVHVLGKINVNVSEKFKPIIVQGENYIARMPTASSLASTAIATRTLLNPLTNTSFKSVFVVGHANTGFWLRYVAPETPSIKYKVYWVAVNDLYNSNTATGETAAFLINQKLAMGSLSSPTFAYPTVAMPSKNYTEQLLGEYTVGTYGTLNMYLVANGVNAMALDYIKLVPVL</sequence>
<dbReference type="AlphaFoldDB" id="A0A841ETE8"/>
<evidence type="ECO:0000313" key="2">
    <source>
        <dbReference type="EMBL" id="MBB6004323.1"/>
    </source>
</evidence>
<proteinExistence type="predicted"/>
<dbReference type="InterPro" id="IPR000782">
    <property type="entry name" value="FAS1_domain"/>
</dbReference>
<evidence type="ECO:0000259" key="1">
    <source>
        <dbReference type="PROSITE" id="PS50213"/>
    </source>
</evidence>
<keyword evidence="3" id="KW-1185">Reference proteome</keyword>
<name>A0A841ETE8_9BACT</name>